<feature type="transmembrane region" description="Helical" evidence="6">
    <location>
        <begin position="112"/>
        <end position="129"/>
    </location>
</feature>
<keyword evidence="3 6" id="KW-0812">Transmembrane</keyword>
<accession>A0A942T849</accession>
<dbReference type="GO" id="GO:0005886">
    <property type="term" value="C:plasma membrane"/>
    <property type="evidence" value="ECO:0007669"/>
    <property type="project" value="UniProtKB-SubCell"/>
</dbReference>
<evidence type="ECO:0000259" key="7">
    <source>
        <dbReference type="Pfam" id="PF05425"/>
    </source>
</evidence>
<dbReference type="EMBL" id="JAGYPE020000011">
    <property type="protein sequence ID" value="MCH6265635.1"/>
    <property type="molecule type" value="Genomic_DNA"/>
</dbReference>
<dbReference type="PANTHER" id="PTHR34820:SF4">
    <property type="entry name" value="INNER MEMBRANE PROTEIN YEBZ"/>
    <property type="match status" value="1"/>
</dbReference>
<evidence type="ECO:0000256" key="2">
    <source>
        <dbReference type="ARBA" id="ARBA00022475"/>
    </source>
</evidence>
<keyword evidence="10" id="KW-1185">Reference proteome</keyword>
<feature type="transmembrane region" description="Helical" evidence="6">
    <location>
        <begin position="149"/>
        <end position="167"/>
    </location>
</feature>
<comment type="subcellular location">
    <subcellularLocation>
        <location evidence="1">Cell membrane</location>
        <topology evidence="1">Multi-pass membrane protein</topology>
    </subcellularLocation>
</comment>
<name>A0A942T849_9BACI</name>
<feature type="transmembrane region" description="Helical" evidence="6">
    <location>
        <begin position="41"/>
        <end position="67"/>
    </location>
</feature>
<dbReference type="GO" id="GO:0006825">
    <property type="term" value="P:copper ion transport"/>
    <property type="evidence" value="ECO:0007669"/>
    <property type="project" value="InterPro"/>
</dbReference>
<keyword evidence="4 6" id="KW-1133">Transmembrane helix</keyword>
<dbReference type="InterPro" id="IPR008457">
    <property type="entry name" value="Cu-R_CopD_dom"/>
</dbReference>
<evidence type="ECO:0000256" key="3">
    <source>
        <dbReference type="ARBA" id="ARBA00022692"/>
    </source>
</evidence>
<dbReference type="Pfam" id="PF05425">
    <property type="entry name" value="CopD"/>
    <property type="match status" value="1"/>
</dbReference>
<dbReference type="PANTHER" id="PTHR34820">
    <property type="entry name" value="INNER MEMBRANE PROTEIN YEBZ"/>
    <property type="match status" value="1"/>
</dbReference>
<keyword evidence="5 6" id="KW-0472">Membrane</keyword>
<dbReference type="InterPro" id="IPR032694">
    <property type="entry name" value="CopC/D"/>
</dbReference>
<feature type="transmembrane region" description="Helical" evidence="6">
    <location>
        <begin position="87"/>
        <end position="105"/>
    </location>
</feature>
<feature type="transmembrane region" description="Helical" evidence="6">
    <location>
        <begin position="341"/>
        <end position="361"/>
    </location>
</feature>
<comment type="caution">
    <text evidence="8">The sequence shown here is derived from an EMBL/GenBank/DDBJ whole genome shotgun (WGS) entry which is preliminary data.</text>
</comment>
<evidence type="ECO:0000256" key="4">
    <source>
        <dbReference type="ARBA" id="ARBA00022989"/>
    </source>
</evidence>
<feature type="transmembrane region" description="Helical" evidence="6">
    <location>
        <begin position="221"/>
        <end position="241"/>
    </location>
</feature>
<reference evidence="8" key="1">
    <citation type="submission" date="2021-05" db="EMBL/GenBank/DDBJ databases">
        <title>Novel Bacillus species.</title>
        <authorList>
            <person name="Liu G."/>
        </authorList>
    </citation>
    <scope>NUCLEOTIDE SEQUENCE</scope>
    <source>
        <strain evidence="8 10">FJAT-50051</strain>
    </source>
</reference>
<proteinExistence type="predicted"/>
<evidence type="ECO:0000256" key="5">
    <source>
        <dbReference type="ARBA" id="ARBA00023136"/>
    </source>
</evidence>
<evidence type="ECO:0000313" key="9">
    <source>
        <dbReference type="EMBL" id="MCH6265635.1"/>
    </source>
</evidence>
<organism evidence="8">
    <name type="scientific">Neobacillus citreus</name>
    <dbReference type="NCBI Taxonomy" id="2833578"/>
    <lineage>
        <taxon>Bacteria</taxon>
        <taxon>Bacillati</taxon>
        <taxon>Bacillota</taxon>
        <taxon>Bacilli</taxon>
        <taxon>Bacillales</taxon>
        <taxon>Bacillaceae</taxon>
        <taxon>Neobacillus</taxon>
    </lineage>
</organism>
<dbReference type="AlphaFoldDB" id="A0A942T849"/>
<dbReference type="Proteomes" id="UP000677265">
    <property type="component" value="Unassembled WGS sequence"/>
</dbReference>
<protein>
    <submittedName>
        <fullName evidence="8">CopD family protein</fullName>
    </submittedName>
</protein>
<feature type="domain" description="Copper resistance protein D" evidence="7">
    <location>
        <begin position="175"/>
        <end position="274"/>
    </location>
</feature>
<feature type="transmembrane region" description="Helical" evidence="6">
    <location>
        <begin position="313"/>
        <end position="334"/>
    </location>
</feature>
<evidence type="ECO:0000256" key="6">
    <source>
        <dbReference type="SAM" id="Phobius"/>
    </source>
</evidence>
<evidence type="ECO:0000313" key="10">
    <source>
        <dbReference type="Proteomes" id="UP000677265"/>
    </source>
</evidence>
<feature type="transmembrane region" description="Helical" evidence="6">
    <location>
        <begin position="253"/>
        <end position="274"/>
    </location>
</feature>
<evidence type="ECO:0000313" key="8">
    <source>
        <dbReference type="EMBL" id="MBS4186768.1"/>
    </source>
</evidence>
<feature type="transmembrane region" description="Helical" evidence="6">
    <location>
        <begin position="6"/>
        <end position="29"/>
    </location>
</feature>
<keyword evidence="2" id="KW-1003">Cell membrane</keyword>
<feature type="transmembrane region" description="Helical" evidence="6">
    <location>
        <begin position="179"/>
        <end position="201"/>
    </location>
</feature>
<gene>
    <name evidence="9" type="ORF">KHB02_008820</name>
    <name evidence="8" type="ORF">KHB02_35965</name>
</gene>
<sequence>MFIANVLSEALLYLCFSILLGSFIVQLVPETALPQIKISKGLLLTATLGVAFLSFVPVLKIILYLYKDLGLGMTVKSVLLNFEVGKSWVRTAVISFILLIFLLPIRLEKKRIFSFIGLIFTIILINVRGSASHASSIAGWQGYFTHSTHFLAVCTWIGILVTVGWFSKNHDNWPRFLKWFTPVAGACIVLIALTGFDLMSYTMNEGDYVNSWSLSWGQALLLKHLAIAPLLAFAFINSILIRKKLSSDAAFNPLPWVRLESVVVLLIFSMTGALGQESPPHNIQTTLSESGYSPLYTFFHDGKVTFPLHFSPGLMSVGLFILAFIFLGMIVLTFTKKAPKMMSIIMSILFILAGYLALMLAV</sequence>
<evidence type="ECO:0000256" key="1">
    <source>
        <dbReference type="ARBA" id="ARBA00004651"/>
    </source>
</evidence>
<dbReference type="RefSeq" id="WP_213146544.1">
    <property type="nucleotide sequence ID" value="NZ_JAGYPE020000011.1"/>
</dbReference>
<dbReference type="EMBL" id="JAGYPE010000007">
    <property type="protein sequence ID" value="MBS4186768.1"/>
    <property type="molecule type" value="Genomic_DNA"/>
</dbReference>